<dbReference type="Proteomes" id="UP000722791">
    <property type="component" value="Unassembled WGS sequence"/>
</dbReference>
<evidence type="ECO:0000313" key="3">
    <source>
        <dbReference type="EMBL" id="GIM07745.1"/>
    </source>
</evidence>
<evidence type="ECO:0000313" key="2">
    <source>
        <dbReference type="EMBL" id="GIL82356.1"/>
    </source>
</evidence>
<accession>A0A8J4CL67</accession>
<proteinExistence type="predicted"/>
<gene>
    <name evidence="2" type="ORF">Vretifemale_11287</name>
    <name evidence="3" type="ORF">Vretimale_11824</name>
</gene>
<dbReference type="Proteomes" id="UP000747110">
    <property type="component" value="Unassembled WGS sequence"/>
</dbReference>
<dbReference type="OrthoDB" id="534750at2759"/>
<feature type="region of interest" description="Disordered" evidence="1">
    <location>
        <begin position="270"/>
        <end position="289"/>
    </location>
</feature>
<reference evidence="2" key="1">
    <citation type="journal article" date="2021" name="Proc. Natl. Acad. Sci. U.S.A.">
        <title>Three genomes in the algal genus Volvox reveal the fate of a haploid sex-determining region after a transition to homothallism.</title>
        <authorList>
            <person name="Yamamoto K."/>
            <person name="Hamaji T."/>
            <person name="Kawai-Toyooka H."/>
            <person name="Matsuzaki R."/>
            <person name="Takahashi F."/>
            <person name="Nishimura Y."/>
            <person name="Kawachi M."/>
            <person name="Noguchi H."/>
            <person name="Minakuchi Y."/>
            <person name="Umen J.G."/>
            <person name="Toyoda A."/>
            <person name="Nozaki H."/>
        </authorList>
    </citation>
    <scope>NUCLEOTIDE SEQUENCE</scope>
    <source>
        <strain evidence="3">NIES-3785</strain>
        <strain evidence="2">NIES-3786</strain>
    </source>
</reference>
<organism evidence="2 4">
    <name type="scientific">Volvox reticuliferus</name>
    <dbReference type="NCBI Taxonomy" id="1737510"/>
    <lineage>
        <taxon>Eukaryota</taxon>
        <taxon>Viridiplantae</taxon>
        <taxon>Chlorophyta</taxon>
        <taxon>core chlorophytes</taxon>
        <taxon>Chlorophyceae</taxon>
        <taxon>CS clade</taxon>
        <taxon>Chlamydomonadales</taxon>
        <taxon>Volvocaceae</taxon>
        <taxon>Volvox</taxon>
    </lineage>
</organism>
<sequence length="1248" mass="130763">MVYESPAAAARPMVCRKHSPWTMERDRKKSKAHLGSPEPLSEEVEEEEAEPDDHEMTEHEAEMLACLGQLNVESSVPNQGDTDGTLLSRAGSVPDGQRRKLRGSRALSASYHNRLRSCMLNEKGSPLPHSTRSFTNLTGGGQENTAPILFQPVAFGEHSKCWLGWRPSPNTKDASGAHSLQHQGATGITLNSSFPAHCPVLSTAADQSLLAAAALANSSRHDKQLPCGSPAPKGRTHRRSLSGASIGAASGLNDSAEALHGPSAEGCILGQGQALQPGGWPHPRGVSEGSAHRHVAAFKTCGTTNGDQESFKTQACVNSARDGLPNCLPDQSRSLSLTSSIASNAPLASGVAVARFGIAAFGVPASVRSCFQDSLTASTQHVVADTAAAAGPPVNVHELGRCTMSCPGDMCNVAAAVGMIDRRMGHCVSYGSFTGDPDSMPAAAAAHVSGPVSDLVIEPLADRSSEPLISGHMRHGTPFAGTGSNPGKALADSAEELELRRLTHQQPHSPTGLPELRQHAGLHSQQEQVELKQQQPSLRFGISHSRPTSTGSANAGTASAFGAAASEPLPVATLNPTFVPFDMVSLARSAGAVCFGTSDFMTTVATPGEFLPDALQTALDRKPPSSLWPTTQAGGSHNRGSRLVVDDTDNTSSKPDSACRTSAWLGSYFASNAPCTSPKTQAGPPDASAAVAAEPEAVEHVGDGGLPTDPAMKLNRTSGGSSRDPIGDVRCDQDDQLGSGDGEDGESWLRTSQQAPDPDDPSSAGKYSAVLLRRLQAAAEHEGLYGIASGDHLAACGFYHLQESGGSELSHGDYGLRSSTGRLHLGSHGSSSMEPSPLPRLSSRLRRLRVSPYLGAGGSSGPLTSPTPSLLLGTRSRSAGVTPGGATFRRLRRRSDLLMPDQLGQMSARGHADVDELEDSDGATAAVTDEHMHDVSHQFLAAGGSGGRLRLMAGRSGDRSAHAHRHGGGVQPLQPRHVSGNGLLFSAAPGLRSEPMQRMFSQNYTDSGMPMRVHSAEEQLLGSQHRLHSHTGDDFLNGLMDYEDEGVEYTTPPHTPLRGIGGANDTDATTAKQVALAPKPSGASSAEGGFFAIAPGRGRPGLGKGLLHQRVTFAAQRLGGTEVHTSSPPAAVGRGENEASCMQLLMSNALETTQDFNRCLALAATSNDRGRAERLWQEMCSRGVTPDGGTLNLLLRCLARSAADPDEAQLLAREVCRRGGFSLNATAQHLLEEICFRFEQLNGNTLTA</sequence>
<feature type="region of interest" description="Disordered" evidence="1">
    <location>
        <begin position="957"/>
        <end position="977"/>
    </location>
</feature>
<dbReference type="InterPro" id="IPR011990">
    <property type="entry name" value="TPR-like_helical_dom_sf"/>
</dbReference>
<dbReference type="AlphaFoldDB" id="A0A8J4CL67"/>
<feature type="compositionally biased region" description="Acidic residues" evidence="1">
    <location>
        <begin position="40"/>
        <end position="52"/>
    </location>
</feature>
<feature type="region of interest" description="Disordered" evidence="1">
    <location>
        <begin position="820"/>
        <end position="840"/>
    </location>
</feature>
<dbReference type="Gene3D" id="1.25.40.10">
    <property type="entry name" value="Tetratricopeptide repeat domain"/>
    <property type="match status" value="1"/>
</dbReference>
<feature type="region of interest" description="Disordered" evidence="1">
    <location>
        <begin position="220"/>
        <end position="247"/>
    </location>
</feature>
<name>A0A8J4CL67_9CHLO</name>
<keyword evidence="4" id="KW-1185">Reference proteome</keyword>
<feature type="region of interest" description="Disordered" evidence="1">
    <location>
        <begin position="503"/>
        <end position="534"/>
    </location>
</feature>
<feature type="region of interest" description="Disordered" evidence="1">
    <location>
        <begin position="853"/>
        <end position="885"/>
    </location>
</feature>
<comment type="caution">
    <text evidence="2">The sequence shown here is derived from an EMBL/GenBank/DDBJ whole genome shotgun (WGS) entry which is preliminary data.</text>
</comment>
<feature type="compositionally biased region" description="Low complexity" evidence="1">
    <location>
        <begin position="861"/>
        <end position="874"/>
    </location>
</feature>
<feature type="compositionally biased region" description="Low complexity" evidence="1">
    <location>
        <begin position="525"/>
        <end position="534"/>
    </location>
</feature>
<evidence type="ECO:0008006" key="5">
    <source>
        <dbReference type="Google" id="ProtNLM"/>
    </source>
</evidence>
<dbReference type="EMBL" id="BNCQ01000025">
    <property type="protein sequence ID" value="GIM07745.1"/>
    <property type="molecule type" value="Genomic_DNA"/>
</dbReference>
<feature type="region of interest" description="Disordered" evidence="1">
    <location>
        <begin position="467"/>
        <end position="490"/>
    </location>
</feature>
<feature type="region of interest" description="Disordered" evidence="1">
    <location>
        <begin position="622"/>
        <end position="657"/>
    </location>
</feature>
<feature type="region of interest" description="Disordered" evidence="1">
    <location>
        <begin position="76"/>
        <end position="103"/>
    </location>
</feature>
<protein>
    <recommendedName>
        <fullName evidence="5">Pentacotripeptide-repeat region of PRORP domain-containing protein</fullName>
    </recommendedName>
</protein>
<dbReference type="EMBL" id="BNCP01000024">
    <property type="protein sequence ID" value="GIL82356.1"/>
    <property type="molecule type" value="Genomic_DNA"/>
</dbReference>
<evidence type="ECO:0000313" key="4">
    <source>
        <dbReference type="Proteomes" id="UP000747110"/>
    </source>
</evidence>
<evidence type="ECO:0000256" key="1">
    <source>
        <dbReference type="SAM" id="MobiDB-lite"/>
    </source>
</evidence>
<feature type="compositionally biased region" description="Low complexity" evidence="1">
    <location>
        <begin position="682"/>
        <end position="695"/>
    </location>
</feature>
<feature type="region of interest" description="Disordered" evidence="1">
    <location>
        <begin position="677"/>
        <end position="765"/>
    </location>
</feature>
<feature type="region of interest" description="Disordered" evidence="1">
    <location>
        <begin position="1"/>
        <end position="52"/>
    </location>
</feature>